<comment type="caution">
    <text evidence="1">The sequence shown here is derived from an EMBL/GenBank/DDBJ whole genome shotgun (WGS) entry which is preliminary data.</text>
</comment>
<proteinExistence type="predicted"/>
<dbReference type="EMBL" id="LIUF01000004">
    <property type="protein sequence ID" value="KOX92587.1"/>
    <property type="molecule type" value="Genomic_DNA"/>
</dbReference>
<evidence type="ECO:0000313" key="2">
    <source>
        <dbReference type="EMBL" id="NLV04726.1"/>
    </source>
</evidence>
<gene>
    <name evidence="1" type="ORF">AMS69_14700</name>
    <name evidence="2" type="ORF">GOC83_01050</name>
</gene>
<dbReference type="SUPFAM" id="SSF75169">
    <property type="entry name" value="DsrEFH-like"/>
    <property type="match status" value="1"/>
</dbReference>
<dbReference type="Proteomes" id="UP000610611">
    <property type="component" value="Unassembled WGS sequence"/>
</dbReference>
<dbReference type="RefSeq" id="WP_053968798.1">
    <property type="nucleotide sequence ID" value="NZ_JAWJXX010000002.1"/>
</dbReference>
<dbReference type="Proteomes" id="UP000037729">
    <property type="component" value="Unassembled WGS sequence"/>
</dbReference>
<dbReference type="InterPro" id="IPR027396">
    <property type="entry name" value="DsrEFH-like"/>
</dbReference>
<sequence length="81" mass="8864">MLYLIDKPMAEIGLRTAAGDPEARVVLIQDGVYLTPDIDAPVSAVARDVDVRGVSLPPDIDRISYDTVVEHLVEQEVKSFV</sequence>
<dbReference type="AlphaFoldDB" id="A0A0M9AI78"/>
<name>A0A0M9AI78_9EURY</name>
<protein>
    <recommendedName>
        <fullName evidence="4">Sulfur relay protein TusB</fullName>
    </recommendedName>
</protein>
<dbReference type="STRING" id="1705562.AMS69_14700"/>
<organism evidence="1 3">
    <name type="scientific">Haloarcula rubripromontorii</name>
    <dbReference type="NCBI Taxonomy" id="1705562"/>
    <lineage>
        <taxon>Archaea</taxon>
        <taxon>Methanobacteriati</taxon>
        <taxon>Methanobacteriota</taxon>
        <taxon>Stenosarchaea group</taxon>
        <taxon>Halobacteria</taxon>
        <taxon>Halobacteriales</taxon>
        <taxon>Haloarculaceae</taxon>
        <taxon>Haloarcula</taxon>
    </lineage>
</organism>
<reference evidence="1 3" key="1">
    <citation type="submission" date="2015-08" db="EMBL/GenBank/DDBJ databases">
        <title>Genomes of Isolates from Cabo Rojo, PR.</title>
        <authorList>
            <person name="Sanchez-Nieves R.L."/>
            <person name="Montalvo-Rodriguez R."/>
        </authorList>
    </citation>
    <scope>NUCLEOTIDE SEQUENCE [LARGE SCALE GENOMIC DNA]</scope>
    <source>
        <strain evidence="1 3">SL3</strain>
    </source>
</reference>
<dbReference type="EMBL" id="WOWB01000001">
    <property type="protein sequence ID" value="NLV04726.1"/>
    <property type="molecule type" value="Genomic_DNA"/>
</dbReference>
<dbReference type="PATRIC" id="fig|1705562.3.peg.3557"/>
<evidence type="ECO:0000313" key="1">
    <source>
        <dbReference type="EMBL" id="KOX92587.1"/>
    </source>
</evidence>
<keyword evidence="3" id="KW-1185">Reference proteome</keyword>
<accession>A0A0M9AI78</accession>
<evidence type="ECO:0008006" key="4">
    <source>
        <dbReference type="Google" id="ProtNLM"/>
    </source>
</evidence>
<reference evidence="2" key="2">
    <citation type="submission" date="2019-12" db="EMBL/GenBank/DDBJ databases">
        <title>The whole-genome sequencing of Haloarcula japonica strain pws8.</title>
        <authorList>
            <person name="Verma D.K."/>
            <person name="Gopal K."/>
            <person name="Prasad E.S."/>
        </authorList>
    </citation>
    <scope>NUCLEOTIDE SEQUENCE</scope>
    <source>
        <strain evidence="2">Pws8</strain>
    </source>
</reference>
<evidence type="ECO:0000313" key="3">
    <source>
        <dbReference type="Proteomes" id="UP000037729"/>
    </source>
</evidence>
<dbReference type="Gene3D" id="3.40.1260.10">
    <property type="entry name" value="DsrEFH-like"/>
    <property type="match status" value="1"/>
</dbReference>
<dbReference type="OrthoDB" id="217757at2157"/>